<dbReference type="InParanoid" id="A0A162TAW2"/>
<evidence type="ECO:0000313" key="1">
    <source>
        <dbReference type="EMBL" id="OAD67262.1"/>
    </source>
</evidence>
<protein>
    <submittedName>
        <fullName evidence="1">Uncharacterized protein</fullName>
    </submittedName>
</protein>
<dbReference type="AlphaFoldDB" id="A0A162TAW2"/>
<gene>
    <name evidence="1" type="ORF">PHYBLDRAFT_151514</name>
</gene>
<evidence type="ECO:0000313" key="2">
    <source>
        <dbReference type="Proteomes" id="UP000077315"/>
    </source>
</evidence>
<dbReference type="GeneID" id="28993601"/>
<dbReference type="RefSeq" id="XP_018285302.1">
    <property type="nucleotide sequence ID" value="XM_018432695.1"/>
</dbReference>
<reference evidence="2" key="1">
    <citation type="submission" date="2015-06" db="EMBL/GenBank/DDBJ databases">
        <title>Expansion of signal transduction pathways in fungi by whole-genome duplication.</title>
        <authorList>
            <consortium name="DOE Joint Genome Institute"/>
            <person name="Corrochano L.M."/>
            <person name="Kuo A."/>
            <person name="Marcet-Houben M."/>
            <person name="Polaino S."/>
            <person name="Salamov A."/>
            <person name="Villalobos J.M."/>
            <person name="Alvarez M.I."/>
            <person name="Avalos J."/>
            <person name="Benito E.P."/>
            <person name="Benoit I."/>
            <person name="Burger G."/>
            <person name="Camino L.P."/>
            <person name="Canovas D."/>
            <person name="Cerda-Olmedo E."/>
            <person name="Cheng J.-F."/>
            <person name="Dominguez A."/>
            <person name="Elias M."/>
            <person name="Eslava A.P."/>
            <person name="Glaser F."/>
            <person name="Grimwood J."/>
            <person name="Gutierrez G."/>
            <person name="Heitman J."/>
            <person name="Henrissat B."/>
            <person name="Iturriaga E.A."/>
            <person name="Lang B.F."/>
            <person name="Lavin J.L."/>
            <person name="Lee S."/>
            <person name="Li W."/>
            <person name="Lindquist E."/>
            <person name="Lopez-Garcia S."/>
            <person name="Luque E.M."/>
            <person name="Marcos A.T."/>
            <person name="Martin J."/>
            <person name="McCluskey K."/>
            <person name="Medina H.R."/>
            <person name="Miralles-Duran A."/>
            <person name="Miyazaki A."/>
            <person name="Munoz-Torres E."/>
            <person name="Oguiza J.A."/>
            <person name="Ohm R."/>
            <person name="Olmedo M."/>
            <person name="Orejas M."/>
            <person name="Ortiz-Castellanos L."/>
            <person name="Pisabarro A.G."/>
            <person name="Rodriguez-Romero J."/>
            <person name="Ruiz-Herrera J."/>
            <person name="Ruiz-Vazquez R."/>
            <person name="Sanz C."/>
            <person name="Schackwitz W."/>
            <person name="Schmutz J."/>
            <person name="Shahriari M."/>
            <person name="Shelest E."/>
            <person name="Silva-Franco F."/>
            <person name="Soanes D."/>
            <person name="Syed K."/>
            <person name="Tagua V.G."/>
            <person name="Talbot N.J."/>
            <person name="Thon M."/>
            <person name="De vries R.P."/>
            <person name="Wiebenga A."/>
            <person name="Yadav J.S."/>
            <person name="Braun E.L."/>
            <person name="Baker S."/>
            <person name="Garre V."/>
            <person name="Horwitz B."/>
            <person name="Torres-Martinez S."/>
            <person name="Idnurm A."/>
            <person name="Herrera-Estrella A."/>
            <person name="Gabaldon T."/>
            <person name="Grigoriev I.V."/>
        </authorList>
    </citation>
    <scope>NUCLEOTIDE SEQUENCE [LARGE SCALE GENOMIC DNA]</scope>
    <source>
        <strain evidence="2">NRRL 1555(-)</strain>
    </source>
</reference>
<proteinExistence type="predicted"/>
<sequence>MSTIQDLTTQTCLEALEATMGNNIPLENIGHLLAGEQEIGQVPNDKTLQDIRRPGGSVPGNSWKLLAVAI</sequence>
<dbReference type="EMBL" id="KV441024">
    <property type="protein sequence ID" value="OAD67262.1"/>
    <property type="molecule type" value="Genomic_DNA"/>
</dbReference>
<organism evidence="1 2">
    <name type="scientific">Phycomyces blakesleeanus (strain ATCC 8743b / DSM 1359 / FGSC 10004 / NBRC 33097 / NRRL 1555)</name>
    <dbReference type="NCBI Taxonomy" id="763407"/>
    <lineage>
        <taxon>Eukaryota</taxon>
        <taxon>Fungi</taxon>
        <taxon>Fungi incertae sedis</taxon>
        <taxon>Mucoromycota</taxon>
        <taxon>Mucoromycotina</taxon>
        <taxon>Mucoromycetes</taxon>
        <taxon>Mucorales</taxon>
        <taxon>Phycomycetaceae</taxon>
        <taxon>Phycomyces</taxon>
    </lineage>
</organism>
<keyword evidence="2" id="KW-1185">Reference proteome</keyword>
<accession>A0A162TAW2</accession>
<dbReference type="Proteomes" id="UP000077315">
    <property type="component" value="Unassembled WGS sequence"/>
</dbReference>
<dbReference type="VEuPathDB" id="FungiDB:PHYBLDRAFT_151514"/>
<name>A0A162TAW2_PHYB8</name>